<name>A0A0C3PER9_PHLG1</name>
<keyword evidence="2" id="KW-0812">Transmembrane</keyword>
<dbReference type="GO" id="GO:0043682">
    <property type="term" value="F:P-type divalent copper transporter activity"/>
    <property type="evidence" value="ECO:0007669"/>
    <property type="project" value="TreeGrafter"/>
</dbReference>
<dbReference type="HOGENOM" id="CLU_1170991_0_0_1"/>
<gene>
    <name evidence="3" type="ORF">PHLGIDRAFT_121104</name>
</gene>
<keyword evidence="1" id="KW-1278">Translocase</keyword>
<dbReference type="PRINTS" id="PR00119">
    <property type="entry name" value="CATATPASE"/>
</dbReference>
<dbReference type="SUPFAM" id="SSF56784">
    <property type="entry name" value="HAD-like"/>
    <property type="match status" value="1"/>
</dbReference>
<dbReference type="PANTHER" id="PTHR43520:SF8">
    <property type="entry name" value="P-TYPE CU(+) TRANSPORTER"/>
    <property type="match status" value="1"/>
</dbReference>
<dbReference type="GO" id="GO:0055070">
    <property type="term" value="P:copper ion homeostasis"/>
    <property type="evidence" value="ECO:0007669"/>
    <property type="project" value="TreeGrafter"/>
</dbReference>
<dbReference type="EMBL" id="KN840591">
    <property type="protein sequence ID" value="KIP03993.1"/>
    <property type="molecule type" value="Genomic_DNA"/>
</dbReference>
<dbReference type="Proteomes" id="UP000053257">
    <property type="component" value="Unassembled WGS sequence"/>
</dbReference>
<dbReference type="AlphaFoldDB" id="A0A0C3PER9"/>
<evidence type="ECO:0000313" key="3">
    <source>
        <dbReference type="EMBL" id="KIP03993.1"/>
    </source>
</evidence>
<keyword evidence="2" id="KW-0472">Membrane</keyword>
<dbReference type="GO" id="GO:0016020">
    <property type="term" value="C:membrane"/>
    <property type="evidence" value="ECO:0007669"/>
    <property type="project" value="TreeGrafter"/>
</dbReference>
<dbReference type="Pfam" id="PF00702">
    <property type="entry name" value="Hydrolase"/>
    <property type="match status" value="1"/>
</dbReference>
<dbReference type="Gene3D" id="3.40.50.1000">
    <property type="entry name" value="HAD superfamily/HAD-like"/>
    <property type="match status" value="1"/>
</dbReference>
<dbReference type="STRING" id="745531.A0A0C3PER9"/>
<accession>A0A0C3PER9</accession>
<keyword evidence="4" id="KW-1185">Reference proteome</keyword>
<organism evidence="3 4">
    <name type="scientific">Phlebiopsis gigantea (strain 11061_1 CR5-6)</name>
    <name type="common">White-rot fungus</name>
    <name type="synonym">Peniophora gigantea</name>
    <dbReference type="NCBI Taxonomy" id="745531"/>
    <lineage>
        <taxon>Eukaryota</taxon>
        <taxon>Fungi</taxon>
        <taxon>Dikarya</taxon>
        <taxon>Basidiomycota</taxon>
        <taxon>Agaricomycotina</taxon>
        <taxon>Agaricomycetes</taxon>
        <taxon>Polyporales</taxon>
        <taxon>Phanerochaetaceae</taxon>
        <taxon>Phlebiopsis</taxon>
    </lineage>
</organism>
<evidence type="ECO:0008006" key="5">
    <source>
        <dbReference type="Google" id="ProtNLM"/>
    </source>
</evidence>
<keyword evidence="2" id="KW-1133">Transmembrane helix</keyword>
<evidence type="ECO:0000256" key="2">
    <source>
        <dbReference type="SAM" id="Phobius"/>
    </source>
</evidence>
<dbReference type="InterPro" id="IPR023214">
    <property type="entry name" value="HAD_sf"/>
</dbReference>
<dbReference type="PANTHER" id="PTHR43520">
    <property type="entry name" value="ATP7, ISOFORM B"/>
    <property type="match status" value="1"/>
</dbReference>
<dbReference type="InterPro" id="IPR036412">
    <property type="entry name" value="HAD-like_sf"/>
</dbReference>
<sequence>MFTRVKHRSRHNLRLVKMLARSINGEHSPRLFHIQPFLFSSRRLCEEHESPQSLSGSASENSEKADLFMPKSANFTTKGTICPEVPALLASLAQRNIKISTLSGDHPAAVQRIAATLFILRGHDTSQLLPAARYIRALLARGARVLFCGDGTNDSVVLAQADIGVHMPSKASGTGAADSMLIRPLLNGIRAPRLSDVVHRRIVLNFAWAVFENTVAILFTAGAFLDAHWRTQSWKIS</sequence>
<proteinExistence type="predicted"/>
<dbReference type="OrthoDB" id="432719at2759"/>
<evidence type="ECO:0000256" key="1">
    <source>
        <dbReference type="ARBA" id="ARBA00022967"/>
    </source>
</evidence>
<reference evidence="3 4" key="1">
    <citation type="journal article" date="2014" name="PLoS Genet.">
        <title>Analysis of the Phlebiopsis gigantea genome, transcriptome and secretome provides insight into its pioneer colonization strategies of wood.</title>
        <authorList>
            <person name="Hori C."/>
            <person name="Ishida T."/>
            <person name="Igarashi K."/>
            <person name="Samejima M."/>
            <person name="Suzuki H."/>
            <person name="Master E."/>
            <person name="Ferreira P."/>
            <person name="Ruiz-Duenas F.J."/>
            <person name="Held B."/>
            <person name="Canessa P."/>
            <person name="Larrondo L.F."/>
            <person name="Schmoll M."/>
            <person name="Druzhinina I.S."/>
            <person name="Kubicek C.P."/>
            <person name="Gaskell J.A."/>
            <person name="Kersten P."/>
            <person name="St John F."/>
            <person name="Glasner J."/>
            <person name="Sabat G."/>
            <person name="Splinter BonDurant S."/>
            <person name="Syed K."/>
            <person name="Yadav J."/>
            <person name="Mgbeahuruike A.C."/>
            <person name="Kovalchuk A."/>
            <person name="Asiegbu F.O."/>
            <person name="Lackner G."/>
            <person name="Hoffmeister D."/>
            <person name="Rencoret J."/>
            <person name="Gutierrez A."/>
            <person name="Sun H."/>
            <person name="Lindquist E."/>
            <person name="Barry K."/>
            <person name="Riley R."/>
            <person name="Grigoriev I.V."/>
            <person name="Henrissat B."/>
            <person name="Kues U."/>
            <person name="Berka R.M."/>
            <person name="Martinez A.T."/>
            <person name="Covert S.F."/>
            <person name="Blanchette R.A."/>
            <person name="Cullen D."/>
        </authorList>
    </citation>
    <scope>NUCLEOTIDE SEQUENCE [LARGE SCALE GENOMIC DNA]</scope>
    <source>
        <strain evidence="3 4">11061_1 CR5-6</strain>
    </source>
</reference>
<protein>
    <recommendedName>
        <fullName evidence="5">Cation-transporting P-type ATPase C-terminal domain-containing protein</fullName>
    </recommendedName>
</protein>
<feature type="transmembrane region" description="Helical" evidence="2">
    <location>
        <begin position="202"/>
        <end position="225"/>
    </location>
</feature>
<dbReference type="GO" id="GO:0005507">
    <property type="term" value="F:copper ion binding"/>
    <property type="evidence" value="ECO:0007669"/>
    <property type="project" value="TreeGrafter"/>
</dbReference>
<evidence type="ECO:0000313" key="4">
    <source>
        <dbReference type="Proteomes" id="UP000053257"/>
    </source>
</evidence>